<organism evidence="1 2">
    <name type="scientific">Paenibacillus tundrae</name>
    <dbReference type="NCBI Taxonomy" id="528187"/>
    <lineage>
        <taxon>Bacteria</taxon>
        <taxon>Bacillati</taxon>
        <taxon>Bacillota</taxon>
        <taxon>Bacilli</taxon>
        <taxon>Bacillales</taxon>
        <taxon>Paenibacillaceae</taxon>
        <taxon>Paenibacillus</taxon>
    </lineage>
</organism>
<protein>
    <submittedName>
        <fullName evidence="1">Chloramphenicol 3-O-phosphotransferase</fullName>
    </submittedName>
</protein>
<dbReference type="SUPFAM" id="SSF52540">
    <property type="entry name" value="P-loop containing nucleoside triphosphate hydrolases"/>
    <property type="match status" value="1"/>
</dbReference>
<dbReference type="EMBL" id="JAUSTI010000005">
    <property type="protein sequence ID" value="MDQ0170674.1"/>
    <property type="molecule type" value="Genomic_DNA"/>
</dbReference>
<name>A0ABT9WC86_9BACL</name>
<evidence type="ECO:0000313" key="1">
    <source>
        <dbReference type="EMBL" id="MDQ0170674.1"/>
    </source>
</evidence>
<dbReference type="Pfam" id="PF13238">
    <property type="entry name" value="AAA_18"/>
    <property type="match status" value="1"/>
</dbReference>
<dbReference type="Gene3D" id="3.40.50.300">
    <property type="entry name" value="P-loop containing nucleotide triphosphate hydrolases"/>
    <property type="match status" value="1"/>
</dbReference>
<keyword evidence="2" id="KW-1185">Reference proteome</keyword>
<sequence>MIVMINGAFGAGKTSAANQLQPLIPNSMIFNPEEIGYMLRKVIPEDVRMKEEQTDDFQDMELWKILTVTIARELRQKYNKHLIVPMTIYNTERFEYIHGGLSELDSDLYHFTLMTSMETLHERIAKRGDELGGWTYQQAVKCLEAFQDARFEQHIITDGLTTDDVVKHIYSNVMQKQLTLE</sequence>
<proteinExistence type="predicted"/>
<accession>A0ABT9WC86</accession>
<dbReference type="InterPro" id="IPR027417">
    <property type="entry name" value="P-loop_NTPase"/>
</dbReference>
<dbReference type="Proteomes" id="UP001233836">
    <property type="component" value="Unassembled WGS sequence"/>
</dbReference>
<gene>
    <name evidence="1" type="ORF">J2T19_002122</name>
</gene>
<comment type="caution">
    <text evidence="1">The sequence shown here is derived from an EMBL/GenBank/DDBJ whole genome shotgun (WGS) entry which is preliminary data.</text>
</comment>
<reference evidence="1 2" key="1">
    <citation type="submission" date="2023-07" db="EMBL/GenBank/DDBJ databases">
        <title>Sorghum-associated microbial communities from plants grown in Nebraska, USA.</title>
        <authorList>
            <person name="Schachtman D."/>
        </authorList>
    </citation>
    <scope>NUCLEOTIDE SEQUENCE [LARGE SCALE GENOMIC DNA]</scope>
    <source>
        <strain evidence="1 2">DS1314</strain>
    </source>
</reference>
<evidence type="ECO:0000313" key="2">
    <source>
        <dbReference type="Proteomes" id="UP001233836"/>
    </source>
</evidence>